<evidence type="ECO:0000256" key="3">
    <source>
        <dbReference type="ARBA" id="ARBA00023125"/>
    </source>
</evidence>
<keyword evidence="2" id="KW-0229">DNA integration</keyword>
<evidence type="ECO:0000256" key="1">
    <source>
        <dbReference type="ARBA" id="ARBA00008857"/>
    </source>
</evidence>
<evidence type="ECO:0000313" key="6">
    <source>
        <dbReference type="EMBL" id="GMN88623.1"/>
    </source>
</evidence>
<dbReference type="Gene3D" id="1.10.150.130">
    <property type="match status" value="1"/>
</dbReference>
<keyword evidence="7" id="KW-1185">Reference proteome</keyword>
<gene>
    <name evidence="6" type="ORF">fsci_01090</name>
</gene>
<dbReference type="EMBL" id="BTHG01000001">
    <property type="protein sequence ID" value="GMN88623.1"/>
    <property type="molecule type" value="Genomic_DNA"/>
</dbReference>
<dbReference type="SUPFAM" id="SSF56349">
    <property type="entry name" value="DNA breaking-rejoining enzymes"/>
    <property type="match status" value="1"/>
</dbReference>
<dbReference type="Gene3D" id="1.10.443.10">
    <property type="entry name" value="Intergrase catalytic core"/>
    <property type="match status" value="1"/>
</dbReference>
<dbReference type="InterPro" id="IPR002104">
    <property type="entry name" value="Integrase_catalytic"/>
</dbReference>
<dbReference type="PANTHER" id="PTHR30629:SF2">
    <property type="entry name" value="PROPHAGE INTEGRASE INTS-RELATED"/>
    <property type="match status" value="1"/>
</dbReference>
<dbReference type="InterPro" id="IPR025166">
    <property type="entry name" value="Integrase_DNA_bind_dom"/>
</dbReference>
<feature type="domain" description="Tyr recombinase" evidence="5">
    <location>
        <begin position="208"/>
        <end position="396"/>
    </location>
</feature>
<dbReference type="InterPro" id="IPR011010">
    <property type="entry name" value="DNA_brk_join_enz"/>
</dbReference>
<dbReference type="Pfam" id="PF13356">
    <property type="entry name" value="Arm-DNA-bind_3"/>
    <property type="match status" value="1"/>
</dbReference>
<evidence type="ECO:0000259" key="5">
    <source>
        <dbReference type="PROSITE" id="PS51898"/>
    </source>
</evidence>
<dbReference type="InterPro" id="IPR038488">
    <property type="entry name" value="Integrase_DNA-bd_sf"/>
</dbReference>
<reference evidence="6 7" key="1">
    <citation type="journal article" date="2024" name="Dis. Aquat. Organ.">
        <title>Francisella sciaenopsi sp. nov. isolated from diseased red drum Sciaenops ocellatus in Florida, USA.</title>
        <authorList>
            <person name="Kawahara M."/>
            <person name="Cody T.T."/>
            <person name="Yanong R.P.E."/>
            <person name="Henderson E."/>
            <person name="Yazdi Z."/>
            <person name="Soto E."/>
        </authorList>
    </citation>
    <scope>NUCLEOTIDE SEQUENCE [LARGE SCALE GENOMIC DNA]</scope>
    <source>
        <strain evidence="6 7">R22-20-7</strain>
    </source>
</reference>
<accession>A0ABQ6PC68</accession>
<dbReference type="Gene3D" id="3.30.160.390">
    <property type="entry name" value="Integrase, DNA-binding domain"/>
    <property type="match status" value="1"/>
</dbReference>
<dbReference type="PROSITE" id="PS51898">
    <property type="entry name" value="TYR_RECOMBINASE"/>
    <property type="match status" value="1"/>
</dbReference>
<comment type="similarity">
    <text evidence="1">Belongs to the 'phage' integrase family.</text>
</comment>
<dbReference type="Proteomes" id="UP001628164">
    <property type="component" value="Unassembled WGS sequence"/>
</dbReference>
<sequence>MTITKEKLTPKKITKDEHIEDLKAEDKEYKRSIGDGLYLRVDINGKKTWQSRYTIDKKRKWFCHGSFDNIKIDDAKIKNLELKKKIASGEDLEVKTEKPVKITVADMAREYILFQESNNRTPDFIKKMTNVINNHIIPQIGNRSVKSVKRKDCIELLWLLADKGATRKKTLSALKGIFRTAIYKDLIEHSPANELSDALPKYQAKPMSHISPLHNKKQLKELLIDLDNYDKGTTVIKHALMLLPYIVLRPKEIVSLKWDQYDADKARIIIPAEVMKMRKDHIVCLSKQAKQILENLRSESYDSEYIFPSFYRDRTGHISYESLGKAIRLMGYNGIDKPKQTLHGFRHIYSTAIHELQEQHHFSELAIELVLAHSDKNRSRASYNFADKLGERAKIMQVYADWIDNLKNS</sequence>
<comment type="caution">
    <text evidence="6">The sequence shown here is derived from an EMBL/GenBank/DDBJ whole genome shotgun (WGS) entry which is preliminary data.</text>
</comment>
<evidence type="ECO:0000256" key="2">
    <source>
        <dbReference type="ARBA" id="ARBA00022908"/>
    </source>
</evidence>
<dbReference type="PANTHER" id="PTHR30629">
    <property type="entry name" value="PROPHAGE INTEGRASE"/>
    <property type="match status" value="1"/>
</dbReference>
<evidence type="ECO:0000313" key="7">
    <source>
        <dbReference type="Proteomes" id="UP001628164"/>
    </source>
</evidence>
<dbReference type="RefSeq" id="WP_407876538.1">
    <property type="nucleotide sequence ID" value="NZ_BTHG01000001.1"/>
</dbReference>
<protein>
    <submittedName>
        <fullName evidence="6">Tyrosine-type recombinase/integrase</fullName>
    </submittedName>
</protein>
<keyword evidence="4" id="KW-0233">DNA recombination</keyword>
<evidence type="ECO:0000256" key="4">
    <source>
        <dbReference type="ARBA" id="ARBA00023172"/>
    </source>
</evidence>
<dbReference type="InterPro" id="IPR010998">
    <property type="entry name" value="Integrase_recombinase_N"/>
</dbReference>
<organism evidence="6 7">
    <name type="scientific">Francisella sciaenopsi</name>
    <dbReference type="NCBI Taxonomy" id="3055034"/>
    <lineage>
        <taxon>Bacteria</taxon>
        <taxon>Pseudomonadati</taxon>
        <taxon>Pseudomonadota</taxon>
        <taxon>Gammaproteobacteria</taxon>
        <taxon>Thiotrichales</taxon>
        <taxon>Francisellaceae</taxon>
        <taxon>Francisella</taxon>
    </lineage>
</organism>
<proteinExistence type="inferred from homology"/>
<dbReference type="InterPro" id="IPR050808">
    <property type="entry name" value="Phage_Integrase"/>
</dbReference>
<dbReference type="InterPro" id="IPR013762">
    <property type="entry name" value="Integrase-like_cat_sf"/>
</dbReference>
<name>A0ABQ6PC68_9GAMM</name>
<dbReference type="Pfam" id="PF00589">
    <property type="entry name" value="Phage_integrase"/>
    <property type="match status" value="1"/>
</dbReference>
<dbReference type="InterPro" id="IPR053876">
    <property type="entry name" value="Phage_int_M"/>
</dbReference>
<dbReference type="Pfam" id="PF22022">
    <property type="entry name" value="Phage_int_M"/>
    <property type="match status" value="1"/>
</dbReference>
<keyword evidence="3" id="KW-0238">DNA-binding</keyword>
<dbReference type="CDD" id="cd00801">
    <property type="entry name" value="INT_P4_C"/>
    <property type="match status" value="1"/>
</dbReference>